<accession>A0AA36ED55</accession>
<evidence type="ECO:0000256" key="1">
    <source>
        <dbReference type="SAM" id="Phobius"/>
    </source>
</evidence>
<evidence type="ECO:0000313" key="3">
    <source>
        <dbReference type="Proteomes" id="UP001177003"/>
    </source>
</evidence>
<dbReference type="AlphaFoldDB" id="A0AA36ED55"/>
<feature type="transmembrane region" description="Helical" evidence="1">
    <location>
        <begin position="150"/>
        <end position="167"/>
    </location>
</feature>
<protein>
    <submittedName>
        <fullName evidence="2">Uncharacterized protein</fullName>
    </submittedName>
</protein>
<name>A0AA36ED55_LACSI</name>
<evidence type="ECO:0000313" key="2">
    <source>
        <dbReference type="EMBL" id="CAI9291147.1"/>
    </source>
</evidence>
<keyword evidence="1" id="KW-0472">Membrane</keyword>
<keyword evidence="3" id="KW-1185">Reference proteome</keyword>
<reference evidence="2" key="1">
    <citation type="submission" date="2023-04" db="EMBL/GenBank/DDBJ databases">
        <authorList>
            <person name="Vijverberg K."/>
            <person name="Xiong W."/>
            <person name="Schranz E."/>
        </authorList>
    </citation>
    <scope>NUCLEOTIDE SEQUENCE</scope>
</reference>
<gene>
    <name evidence="2" type="ORF">LSALG_LOCUS30303</name>
</gene>
<dbReference type="EMBL" id="OX465082">
    <property type="protein sequence ID" value="CAI9291147.1"/>
    <property type="molecule type" value="Genomic_DNA"/>
</dbReference>
<keyword evidence="1" id="KW-1133">Transmembrane helix</keyword>
<organism evidence="2 3">
    <name type="scientific">Lactuca saligna</name>
    <name type="common">Willowleaf lettuce</name>
    <dbReference type="NCBI Taxonomy" id="75948"/>
    <lineage>
        <taxon>Eukaryota</taxon>
        <taxon>Viridiplantae</taxon>
        <taxon>Streptophyta</taxon>
        <taxon>Embryophyta</taxon>
        <taxon>Tracheophyta</taxon>
        <taxon>Spermatophyta</taxon>
        <taxon>Magnoliopsida</taxon>
        <taxon>eudicotyledons</taxon>
        <taxon>Gunneridae</taxon>
        <taxon>Pentapetalae</taxon>
        <taxon>asterids</taxon>
        <taxon>campanulids</taxon>
        <taxon>Asterales</taxon>
        <taxon>Asteraceae</taxon>
        <taxon>Cichorioideae</taxon>
        <taxon>Cichorieae</taxon>
        <taxon>Lactucinae</taxon>
        <taxon>Lactuca</taxon>
    </lineage>
</organism>
<sequence length="170" mass="18677">MEIIGANPSTSEAAVVDHRCCSSGNCDRHLSSLFLAAGVTTFHGGLFSVTTTAAIWLGSVTQVVVPSTTTTTISRHLCFFCFTIMGLSSCRLPPTVRLLLCGYMSPNVRVLVSTHVACEDVFIWPKNREDNHHGHQPWWLPPCTTAGHQWVAVCMFMLVSMCGYFRIKAL</sequence>
<proteinExistence type="predicted"/>
<dbReference type="Proteomes" id="UP001177003">
    <property type="component" value="Chromosome 6"/>
</dbReference>
<keyword evidence="1" id="KW-0812">Transmembrane</keyword>